<gene>
    <name evidence="2" type="ORF">NW209_00405</name>
</gene>
<dbReference type="EMBL" id="JANRHJ010000001">
    <property type="protein sequence ID" value="MCR8872496.1"/>
    <property type="molecule type" value="Genomic_DNA"/>
</dbReference>
<evidence type="ECO:0000313" key="2">
    <source>
        <dbReference type="EMBL" id="MCR8872496.1"/>
    </source>
</evidence>
<sequence length="374" mass="41361">MKIRKLLFSTLCMLALGTAFTACSDNDDPNNDFHDEGSKVTLPHHRAFILNEGTMGANNANISLYAPNKDCDFINDLFFQQNNARLGDTGQSMIEYNDYLYVIVANSKYIARLNTAGVELDRHAFNESEGDPRYMAAEDGYIYLTQYGGKVSKLDAETLDVVATFEGGSNLEGIAECNGKLYVANSYSKTDAGYQYHNEVFVINPQTMQLEKTLTVTVNPNQLVEENDKVFLISFGDYGAVGYTAQMIDPSNNDAVTVLATATSMTAGNGNVYFVNSETDYSHWPETSTTNTFFSYNIATSTLNQTSFLKDAPAELATSSIYSMDVDDEDGNIYIGVTFYSNSNGTIYRFQQDGTFVEKFDCGGQNPKKMVFVD</sequence>
<proteinExistence type="predicted"/>
<keyword evidence="3" id="KW-1185">Reference proteome</keyword>
<dbReference type="InterPro" id="IPR031815">
    <property type="entry name" value="DUF5074"/>
</dbReference>
<dbReference type="SUPFAM" id="SSF63825">
    <property type="entry name" value="YWTD domain"/>
    <property type="match status" value="1"/>
</dbReference>
<comment type="caution">
    <text evidence="2">The sequence shown here is derived from an EMBL/GenBank/DDBJ whole genome shotgun (WGS) entry which is preliminary data.</text>
</comment>
<accession>A0AAW5MVP1</accession>
<reference evidence="2 3" key="1">
    <citation type="submission" date="2022-08" db="EMBL/GenBank/DDBJ databases">
        <authorList>
            <person name="Zeman M."/>
            <person name="Kubasova T."/>
        </authorList>
    </citation>
    <scope>NUCLEOTIDE SEQUENCE [LARGE SCALE GENOMIC DNA]</scope>
    <source>
        <strain evidence="2 3">ET62</strain>
    </source>
</reference>
<dbReference type="GeneID" id="82442078"/>
<name>A0AAW5MVP1_9BACT</name>
<evidence type="ECO:0000256" key="1">
    <source>
        <dbReference type="SAM" id="SignalP"/>
    </source>
</evidence>
<protein>
    <recommendedName>
        <fullName evidence="4">Lipoprotein</fullName>
    </recommendedName>
</protein>
<organism evidence="2 3">
    <name type="scientific">Phocaeicola barnesiae</name>
    <dbReference type="NCBI Taxonomy" id="376804"/>
    <lineage>
        <taxon>Bacteria</taxon>
        <taxon>Pseudomonadati</taxon>
        <taxon>Bacteroidota</taxon>
        <taxon>Bacteroidia</taxon>
        <taxon>Bacteroidales</taxon>
        <taxon>Bacteroidaceae</taxon>
        <taxon>Phocaeicola</taxon>
    </lineage>
</organism>
<dbReference type="PROSITE" id="PS51257">
    <property type="entry name" value="PROKAR_LIPOPROTEIN"/>
    <property type="match status" value="1"/>
</dbReference>
<dbReference type="Proteomes" id="UP001204579">
    <property type="component" value="Unassembled WGS sequence"/>
</dbReference>
<feature type="chain" id="PRO_5043744981" description="Lipoprotein" evidence="1">
    <location>
        <begin position="25"/>
        <end position="374"/>
    </location>
</feature>
<dbReference type="Pfam" id="PF16819">
    <property type="entry name" value="DUF5074"/>
    <property type="match status" value="1"/>
</dbReference>
<dbReference type="InterPro" id="IPR015943">
    <property type="entry name" value="WD40/YVTN_repeat-like_dom_sf"/>
</dbReference>
<dbReference type="AlphaFoldDB" id="A0AAW5MVP1"/>
<dbReference type="Gene3D" id="2.130.10.10">
    <property type="entry name" value="YVTN repeat-like/Quinoprotein amine dehydrogenase"/>
    <property type="match status" value="1"/>
</dbReference>
<keyword evidence="1" id="KW-0732">Signal</keyword>
<dbReference type="RefSeq" id="WP_022340555.1">
    <property type="nucleotide sequence ID" value="NZ_CALULB010000022.1"/>
</dbReference>
<evidence type="ECO:0000313" key="3">
    <source>
        <dbReference type="Proteomes" id="UP001204579"/>
    </source>
</evidence>
<evidence type="ECO:0008006" key="4">
    <source>
        <dbReference type="Google" id="ProtNLM"/>
    </source>
</evidence>
<feature type="signal peptide" evidence="1">
    <location>
        <begin position="1"/>
        <end position="24"/>
    </location>
</feature>